<dbReference type="EMBL" id="JBFOLJ010000005">
    <property type="protein sequence ID" value="KAL2538571.1"/>
    <property type="molecule type" value="Genomic_DNA"/>
</dbReference>
<dbReference type="Proteomes" id="UP001604277">
    <property type="component" value="Unassembled WGS sequence"/>
</dbReference>
<protein>
    <submittedName>
        <fullName evidence="2">Uncharacterized protein</fullName>
    </submittedName>
</protein>
<gene>
    <name evidence="2" type="ORF">Fot_19962</name>
</gene>
<evidence type="ECO:0000256" key="1">
    <source>
        <dbReference type="SAM" id="MobiDB-lite"/>
    </source>
</evidence>
<feature type="compositionally biased region" description="Basic and acidic residues" evidence="1">
    <location>
        <begin position="11"/>
        <end position="41"/>
    </location>
</feature>
<feature type="region of interest" description="Disordered" evidence="1">
    <location>
        <begin position="1"/>
        <end position="48"/>
    </location>
</feature>
<accession>A0ABD1VMJ3</accession>
<organism evidence="2 3">
    <name type="scientific">Forsythia ovata</name>
    <dbReference type="NCBI Taxonomy" id="205694"/>
    <lineage>
        <taxon>Eukaryota</taxon>
        <taxon>Viridiplantae</taxon>
        <taxon>Streptophyta</taxon>
        <taxon>Embryophyta</taxon>
        <taxon>Tracheophyta</taxon>
        <taxon>Spermatophyta</taxon>
        <taxon>Magnoliopsida</taxon>
        <taxon>eudicotyledons</taxon>
        <taxon>Gunneridae</taxon>
        <taxon>Pentapetalae</taxon>
        <taxon>asterids</taxon>
        <taxon>lamiids</taxon>
        <taxon>Lamiales</taxon>
        <taxon>Oleaceae</taxon>
        <taxon>Forsythieae</taxon>
        <taxon>Forsythia</taxon>
    </lineage>
</organism>
<keyword evidence="3" id="KW-1185">Reference proteome</keyword>
<reference evidence="3" key="1">
    <citation type="submission" date="2024-07" db="EMBL/GenBank/DDBJ databases">
        <title>Two chromosome-level genome assemblies of Korean endemic species Abeliophyllum distichum and Forsythia ovata (Oleaceae).</title>
        <authorList>
            <person name="Jang H."/>
        </authorList>
    </citation>
    <scope>NUCLEOTIDE SEQUENCE [LARGE SCALE GENOMIC DNA]</scope>
</reference>
<name>A0ABD1VMJ3_9LAMI</name>
<comment type="caution">
    <text evidence="2">The sequence shown here is derived from an EMBL/GenBank/DDBJ whole genome shotgun (WGS) entry which is preliminary data.</text>
</comment>
<evidence type="ECO:0000313" key="3">
    <source>
        <dbReference type="Proteomes" id="UP001604277"/>
    </source>
</evidence>
<dbReference type="AlphaFoldDB" id="A0ABD1VMJ3"/>
<evidence type="ECO:0000313" key="2">
    <source>
        <dbReference type="EMBL" id="KAL2538571.1"/>
    </source>
</evidence>
<sequence length="169" mass="18262">MEMLAANELSPKSEKLGSRGDSPKMERLVADEPSPKWERLGSRSNSQKMERLGSRGFFPNGRSWLQSSQVPRRRGLAVEDSFQMGEAGYGVAESRGGEACIIGPISGEEAVNVATEPLQRTFSVTLTRVIVLGDAPTWSKGRGKGKEKVVVSLASSGGSRRRVLAKNTL</sequence>
<proteinExistence type="predicted"/>